<sequence>MSSLDNHQRTLLRRLLEQGLPLTARPWQALAEQIGASEQAVLEQAHQWNTEGLFRRFGLVVHHRTLGFRANAMLVLDIPDQQVDAVGQQLGCAPGVTLCYQRPRRLPHWPFNLFCMVHGRERAAVQTHITALLAEHGLTHTSHRVLFSTRAFKQRGGRFTPASTPEVLHG</sequence>
<evidence type="ECO:0000256" key="2">
    <source>
        <dbReference type="ARBA" id="ARBA00023444"/>
    </source>
</evidence>
<evidence type="ECO:0000256" key="6">
    <source>
        <dbReference type="ARBA" id="ARBA00045291"/>
    </source>
</evidence>
<comment type="catalytic activity">
    <reaction evidence="7">
        <text>siroheme + 2 H(+) = 12,18-didecarboxysiroheme + 2 CO2</text>
        <dbReference type="Rhea" id="RHEA:19093"/>
        <dbReference type="ChEBI" id="CHEBI:15378"/>
        <dbReference type="ChEBI" id="CHEBI:16526"/>
        <dbReference type="ChEBI" id="CHEBI:60052"/>
        <dbReference type="ChEBI" id="CHEBI:140497"/>
        <dbReference type="EC" id="4.1.1.111"/>
    </reaction>
</comment>
<keyword evidence="1" id="KW-0456">Lyase</keyword>
<comment type="similarity">
    <text evidence="3">Belongs to the Ahb/Nir family.</text>
</comment>
<dbReference type="InterPro" id="IPR050684">
    <property type="entry name" value="HTH-Siroheme_Decarb"/>
</dbReference>
<accession>A0A078MF06</accession>
<proteinExistence type="inferred from homology"/>
<dbReference type="FunFam" id="3.30.70.3460:FF:000003">
    <property type="entry name" value="Heme d1 biosynthesis protein NirL"/>
    <property type="match status" value="1"/>
</dbReference>
<name>A0A078MF06_9PSED</name>
<evidence type="ECO:0000256" key="7">
    <source>
        <dbReference type="ARBA" id="ARBA00048470"/>
    </source>
</evidence>
<evidence type="ECO:0000256" key="8">
    <source>
        <dbReference type="ARBA" id="ARBA00074756"/>
    </source>
</evidence>
<evidence type="ECO:0000313" key="11">
    <source>
        <dbReference type="EMBL" id="CEA04855.1"/>
    </source>
</evidence>
<dbReference type="Gene3D" id="3.30.70.3460">
    <property type="match status" value="1"/>
</dbReference>
<dbReference type="OrthoDB" id="5568033at2"/>
<evidence type="ECO:0000256" key="4">
    <source>
        <dbReference type="ARBA" id="ARBA00023465"/>
    </source>
</evidence>
<dbReference type="Pfam" id="PF22451">
    <property type="entry name" value="NirdL-like_HTH"/>
    <property type="match status" value="1"/>
</dbReference>
<feature type="domain" description="Siroheme decarboxylase NirL-like HTH" evidence="10">
    <location>
        <begin position="14"/>
        <end position="55"/>
    </location>
</feature>
<evidence type="ECO:0000259" key="9">
    <source>
        <dbReference type="Pfam" id="PF17805"/>
    </source>
</evidence>
<dbReference type="PANTHER" id="PTHR43413:SF1">
    <property type="entry name" value="SIROHEME DECARBOXYLASE NIRL SUBUNIT"/>
    <property type="match status" value="1"/>
</dbReference>
<feature type="domain" description="Siroheme decarboxylase AsnC-like ligand binding" evidence="9">
    <location>
        <begin position="66"/>
        <end position="153"/>
    </location>
</feature>
<protein>
    <recommendedName>
        <fullName evidence="8">Siroheme decarboxylase NirL subunit</fullName>
        <ecNumber evidence="5">4.1.1.111</ecNumber>
    </recommendedName>
</protein>
<dbReference type="InterPro" id="IPR040523">
    <property type="entry name" value="AsnC_trans_reg2"/>
</dbReference>
<reference evidence="11" key="1">
    <citation type="submission" date="2014-07" db="EMBL/GenBank/DDBJ databases">
        <authorList>
            <person name="Urmite Genomes Urmite Genomes"/>
        </authorList>
    </citation>
    <scope>NUCLEOTIDE SEQUENCE</scope>
    <source>
        <strain evidence="11">12M76_air</strain>
    </source>
</reference>
<gene>
    <name evidence="11" type="primary">nirL</name>
    <name evidence="11" type="ORF">BN1049_01765</name>
</gene>
<dbReference type="PATRIC" id="fig|1461581.3.peg.1743"/>
<dbReference type="EMBL" id="LM997413">
    <property type="protein sequence ID" value="CEA04855.1"/>
    <property type="molecule type" value="Genomic_DNA"/>
</dbReference>
<dbReference type="GO" id="GO:0016829">
    <property type="term" value="F:lyase activity"/>
    <property type="evidence" value="ECO:0007669"/>
    <property type="project" value="UniProtKB-KW"/>
</dbReference>
<comment type="function">
    <text evidence="6">Involved in heme d1 biosynthesis. Catalyzes the decarboxylation of siroheme into didecarboxysiroheme.</text>
</comment>
<evidence type="ECO:0000259" key="10">
    <source>
        <dbReference type="Pfam" id="PF22451"/>
    </source>
</evidence>
<dbReference type="EMBL" id="LK391969">
    <property type="protein sequence ID" value="CEF26831.1"/>
    <property type="molecule type" value="Genomic_DNA"/>
</dbReference>
<evidence type="ECO:0000256" key="3">
    <source>
        <dbReference type="ARBA" id="ARBA00023457"/>
    </source>
</evidence>
<dbReference type="InterPro" id="IPR053953">
    <property type="entry name" value="NirdL-like_HTH"/>
</dbReference>
<dbReference type="Pfam" id="PF17805">
    <property type="entry name" value="AsnC_trans_reg2"/>
    <property type="match status" value="1"/>
</dbReference>
<comment type="subunit">
    <text evidence="4">Probably forms a complex composed of NirD, NirL, NirG and NirH. All proteins are required for the total conversion of siroheme to didecarboxysiroheme.</text>
</comment>
<evidence type="ECO:0000256" key="5">
    <source>
        <dbReference type="ARBA" id="ARBA00023471"/>
    </source>
</evidence>
<organism evidence="11">
    <name type="scientific">Pseudomonas saudimassiliensis</name>
    <dbReference type="NCBI Taxonomy" id="1461581"/>
    <lineage>
        <taxon>Bacteria</taxon>
        <taxon>Pseudomonadati</taxon>
        <taxon>Pseudomonadota</taxon>
        <taxon>Gammaproteobacteria</taxon>
        <taxon>Pseudomonadales</taxon>
        <taxon>Pseudomonadaceae</taxon>
        <taxon>Pseudomonas</taxon>
    </lineage>
</organism>
<dbReference type="RefSeq" id="WP_044499409.1">
    <property type="nucleotide sequence ID" value="NZ_LK391969.1"/>
</dbReference>
<dbReference type="EC" id="4.1.1.111" evidence="5"/>
<dbReference type="AlphaFoldDB" id="A0A078MF06"/>
<dbReference type="PANTHER" id="PTHR43413">
    <property type="entry name" value="TRANSCRIPTIONAL REGULATOR, ASNC FAMILY"/>
    <property type="match status" value="1"/>
</dbReference>
<comment type="pathway">
    <text evidence="2">Porphyrin-containing compound metabolism.</text>
</comment>
<evidence type="ECO:0000256" key="1">
    <source>
        <dbReference type="ARBA" id="ARBA00023239"/>
    </source>
</evidence>